<dbReference type="InterPro" id="IPR012337">
    <property type="entry name" value="RNaseH-like_sf"/>
</dbReference>
<comment type="caution">
    <text evidence="2">The sequence shown here is derived from an EMBL/GenBank/DDBJ whole genome shotgun (WGS) entry which is preliminary data.</text>
</comment>
<proteinExistence type="predicted"/>
<dbReference type="Proteomes" id="UP000823935">
    <property type="component" value="Unassembled WGS sequence"/>
</dbReference>
<name>A0A9D1EVJ8_9FIRM</name>
<dbReference type="GO" id="GO:0006313">
    <property type="term" value="P:DNA transposition"/>
    <property type="evidence" value="ECO:0007669"/>
    <property type="project" value="InterPro"/>
</dbReference>
<protein>
    <submittedName>
        <fullName evidence="2">Transposase</fullName>
    </submittedName>
</protein>
<dbReference type="Pfam" id="PF01609">
    <property type="entry name" value="DDE_Tnp_1"/>
    <property type="match status" value="1"/>
</dbReference>
<evidence type="ECO:0000313" key="2">
    <source>
        <dbReference type="EMBL" id="HIS32887.1"/>
    </source>
</evidence>
<evidence type="ECO:0000259" key="1">
    <source>
        <dbReference type="Pfam" id="PF01609"/>
    </source>
</evidence>
<dbReference type="GO" id="GO:0003677">
    <property type="term" value="F:DNA binding"/>
    <property type="evidence" value="ECO:0007669"/>
    <property type="project" value="InterPro"/>
</dbReference>
<sequence length="336" mass="40357">MLKNIWDLCGESPAADEIPYWETINRYLEKLDPNGLQDIVCRMCKRLIRSRAFENARIRGKYWQIILDGTQLHSTHGELDEKCPYRIHNKGTPEEYRESYYYVLEAKLVLHPGVLVSIMTEFVENNAEGEMEKQDCERKACWRLLERLKKEFPRLPVCLSADSLYACERFFEECREKNWRYILRFKEGSIPYIAQEYESLRKIERSRQEESFGNGRRCYEYVNGINYNGNLLNAVEYCEETEKEFRKGKKKGEREKRQSRFLFLTDLPVTKRNAAEVAEDGRKRWRIENEGFNTQKRQGYCLEHQYSKDYQAMKNHYYYNVPYKVDTSRRRDCLKC</sequence>
<dbReference type="AlphaFoldDB" id="A0A9D1EVJ8"/>
<evidence type="ECO:0000313" key="3">
    <source>
        <dbReference type="Proteomes" id="UP000823935"/>
    </source>
</evidence>
<gene>
    <name evidence="2" type="ORF">IAB44_15285</name>
</gene>
<reference evidence="2" key="2">
    <citation type="journal article" date="2021" name="PeerJ">
        <title>Extensive microbial diversity within the chicken gut microbiome revealed by metagenomics and culture.</title>
        <authorList>
            <person name="Gilroy R."/>
            <person name="Ravi A."/>
            <person name="Getino M."/>
            <person name="Pursley I."/>
            <person name="Horton D.L."/>
            <person name="Alikhan N.F."/>
            <person name="Baker D."/>
            <person name="Gharbi K."/>
            <person name="Hall N."/>
            <person name="Watson M."/>
            <person name="Adriaenssens E.M."/>
            <person name="Foster-Nyarko E."/>
            <person name="Jarju S."/>
            <person name="Secka A."/>
            <person name="Antonio M."/>
            <person name="Oren A."/>
            <person name="Chaudhuri R.R."/>
            <person name="La Ragione R."/>
            <person name="Hildebrand F."/>
            <person name="Pallen M.J."/>
        </authorList>
    </citation>
    <scope>NUCLEOTIDE SEQUENCE</scope>
    <source>
        <strain evidence="2">CHK190-19873</strain>
    </source>
</reference>
<feature type="domain" description="Transposase IS4-like" evidence="1">
    <location>
        <begin position="138"/>
        <end position="315"/>
    </location>
</feature>
<accession>A0A9D1EVJ8</accession>
<reference evidence="2" key="1">
    <citation type="submission" date="2020-10" db="EMBL/GenBank/DDBJ databases">
        <authorList>
            <person name="Gilroy R."/>
        </authorList>
    </citation>
    <scope>NUCLEOTIDE SEQUENCE</scope>
    <source>
        <strain evidence="2">CHK190-19873</strain>
    </source>
</reference>
<dbReference type="InterPro" id="IPR002559">
    <property type="entry name" value="Transposase_11"/>
</dbReference>
<dbReference type="EMBL" id="DVIQ01000105">
    <property type="protein sequence ID" value="HIS32887.1"/>
    <property type="molecule type" value="Genomic_DNA"/>
</dbReference>
<organism evidence="2 3">
    <name type="scientific">Candidatus Limivivens intestinipullorum</name>
    <dbReference type="NCBI Taxonomy" id="2840858"/>
    <lineage>
        <taxon>Bacteria</taxon>
        <taxon>Bacillati</taxon>
        <taxon>Bacillota</taxon>
        <taxon>Clostridia</taxon>
        <taxon>Lachnospirales</taxon>
        <taxon>Lachnospiraceae</taxon>
        <taxon>Lachnospiraceae incertae sedis</taxon>
        <taxon>Candidatus Limivivens</taxon>
    </lineage>
</organism>
<dbReference type="GO" id="GO:0004803">
    <property type="term" value="F:transposase activity"/>
    <property type="evidence" value="ECO:0007669"/>
    <property type="project" value="InterPro"/>
</dbReference>
<dbReference type="SUPFAM" id="SSF53098">
    <property type="entry name" value="Ribonuclease H-like"/>
    <property type="match status" value="1"/>
</dbReference>